<protein>
    <submittedName>
        <fullName evidence="2">Addiction module toxin RelE</fullName>
    </submittedName>
</protein>
<feature type="compositionally biased region" description="Basic and acidic residues" evidence="1">
    <location>
        <begin position="1"/>
        <end position="34"/>
    </location>
</feature>
<keyword evidence="3" id="KW-1185">Reference proteome</keyword>
<dbReference type="EMBL" id="CP013910">
    <property type="protein sequence ID" value="ALW89936.1"/>
    <property type="molecule type" value="Genomic_DNA"/>
</dbReference>
<dbReference type="Proteomes" id="UP000060071">
    <property type="component" value="Chromosome"/>
</dbReference>
<name>A0ABM5X7U0_9DEIO</name>
<accession>A0ABM5X7U0</accession>
<evidence type="ECO:0000313" key="3">
    <source>
        <dbReference type="Proteomes" id="UP000060071"/>
    </source>
</evidence>
<reference evidence="2 3" key="1">
    <citation type="submission" date="2015-12" db="EMBL/GenBank/DDBJ databases">
        <authorList>
            <person name="Kim M.K."/>
            <person name="Srinivasan S."/>
            <person name="Lee J.-J."/>
            <person name="Kim K."/>
        </authorList>
    </citation>
    <scope>NUCLEOTIDE SEQUENCE [LARGE SCALE GENOMIC DNA]</scope>
    <source>
        <strain evidence="2 3">BM2</strain>
    </source>
</reference>
<gene>
    <name evidence="2" type="ORF">AUC44_14410</name>
</gene>
<feature type="region of interest" description="Disordered" evidence="1">
    <location>
        <begin position="1"/>
        <end position="64"/>
    </location>
</feature>
<dbReference type="RefSeq" id="WP_062159342.1">
    <property type="nucleotide sequence ID" value="NZ_CP013910.1"/>
</dbReference>
<evidence type="ECO:0000313" key="2">
    <source>
        <dbReference type="EMBL" id="ALW89936.1"/>
    </source>
</evidence>
<evidence type="ECO:0000256" key="1">
    <source>
        <dbReference type="SAM" id="MobiDB-lite"/>
    </source>
</evidence>
<proteinExistence type="predicted"/>
<organism evidence="2 3">
    <name type="scientific">Deinococcus actinosclerus</name>
    <dbReference type="NCBI Taxonomy" id="1768108"/>
    <lineage>
        <taxon>Bacteria</taxon>
        <taxon>Thermotogati</taxon>
        <taxon>Deinococcota</taxon>
        <taxon>Deinococci</taxon>
        <taxon>Deinococcales</taxon>
        <taxon>Deinococcaceae</taxon>
        <taxon>Deinococcus</taxon>
    </lineage>
</organism>
<sequence length="97" mass="11028">MPRSWSGKDERQYQHVRDSELARGEPEERAEEIAARTVNKQRREEGRTPNRRTQGTGHPDAALGDLTRDELYNRAREQAVAGRSRMSKAELVRALGG</sequence>